<dbReference type="CDD" id="cd00782">
    <property type="entry name" value="MutL_Trans"/>
    <property type="match status" value="1"/>
</dbReference>
<dbReference type="InterPro" id="IPR036890">
    <property type="entry name" value="HATPase_C_sf"/>
</dbReference>
<evidence type="ECO:0000256" key="6">
    <source>
        <dbReference type="SAM" id="MobiDB-lite"/>
    </source>
</evidence>
<dbReference type="InterPro" id="IPR020667">
    <property type="entry name" value="DNA_mismatch_repair_MutL"/>
</dbReference>
<feature type="compositionally biased region" description="Basic and acidic residues" evidence="6">
    <location>
        <begin position="381"/>
        <end position="390"/>
    </location>
</feature>
<evidence type="ECO:0000256" key="2">
    <source>
        <dbReference type="ARBA" id="ARBA00021975"/>
    </source>
</evidence>
<dbReference type="PROSITE" id="PS00058">
    <property type="entry name" value="DNA_MISMATCH_REPAIR_1"/>
    <property type="match status" value="1"/>
</dbReference>
<dbReference type="Pfam" id="PF01119">
    <property type="entry name" value="DNA_mis_repair"/>
    <property type="match status" value="1"/>
</dbReference>
<dbReference type="Gene3D" id="3.30.565.10">
    <property type="entry name" value="Histidine kinase-like ATPase, C-terminal domain"/>
    <property type="match status" value="1"/>
</dbReference>
<dbReference type="RefSeq" id="WP_002695922.1">
    <property type="nucleotide sequence ID" value="NZ_AAWS01000010.1"/>
</dbReference>
<feature type="compositionally biased region" description="Polar residues" evidence="6">
    <location>
        <begin position="342"/>
        <end position="361"/>
    </location>
</feature>
<dbReference type="InterPro" id="IPR042120">
    <property type="entry name" value="MutL_C_dimsub"/>
</dbReference>
<dbReference type="OrthoDB" id="9763467at2"/>
<evidence type="ECO:0000256" key="5">
    <source>
        <dbReference type="HAMAP-Rule" id="MF_00149"/>
    </source>
</evidence>
<dbReference type="SMART" id="SM00853">
    <property type="entry name" value="MutL_C"/>
    <property type="match status" value="1"/>
</dbReference>
<dbReference type="GO" id="GO:0032300">
    <property type="term" value="C:mismatch repair complex"/>
    <property type="evidence" value="ECO:0007669"/>
    <property type="project" value="InterPro"/>
</dbReference>
<dbReference type="InterPro" id="IPR037198">
    <property type="entry name" value="MutL_C_sf"/>
</dbReference>
<dbReference type="GO" id="GO:0006298">
    <property type="term" value="P:mismatch repair"/>
    <property type="evidence" value="ECO:0007669"/>
    <property type="project" value="UniProtKB-UniRule"/>
</dbReference>
<dbReference type="GO" id="GO:0140664">
    <property type="term" value="F:ATP-dependent DNA damage sensor activity"/>
    <property type="evidence" value="ECO:0007669"/>
    <property type="project" value="InterPro"/>
</dbReference>
<dbReference type="AlphaFoldDB" id="A1ZJ04"/>
<sequence length="650" mass="73329">MEDIIQLLPDSIANQIAAGEVVQRPASVVKELMENAIDAKSRNVKVIIKDAGKILIQVVDDGCGMSETDARLSFERHATSKIRSSDDLFSIYTMGFRGEALASIAAVAEVELKTKREQDELGVFLCMAASQLKTQEANACQHGTSIAVKNLFFNVPARKNFLKSNAVEMRHILDQFHRIALAYPEVNFSLYHNDTEVYNLYAGKMVNRITAIFGKNYRDKLAFCQEDTPLIKIKGYIGKPENAKKTRGDQFFFVNNRYIRHGYLHHAVMGAFEGLIASDMHPFYVLFIDIDPVHIDINVHPTKTEIKFDDERTIYAIIQAAVKKSLGSHNLTPTLDFQTNVNLDPTLPQRQQFPNSDTSAFESGGEKGGSSSSSGYTSSRPYEKSPQEKRNLSNWQKIYEGLEKKAIEENSPDTFDFDKELKGETSEQTLTFESNANNLGKQPREEGKGLEAKPSGERPSFQVNNQYIITPVRSGLMMIDQQAAHERVLYDKFVVSLKNDNGTAQQLLFPTTVSLQPADFQLVLEIETEIRNLGFIFELLPDNRLEIRGVPADITNENEQELFEGFIEQFKNYQATLKVERETLLARSLAKRSAIRTGAKLTAIEMNLLVDQLFASSNPNYTPDGRPTLVMLPLDKMKDFFEKPDFLWET</sequence>
<dbReference type="PANTHER" id="PTHR10073">
    <property type="entry name" value="DNA MISMATCH REPAIR PROTEIN MLH, PMS, MUTL"/>
    <property type="match status" value="1"/>
</dbReference>
<evidence type="ECO:0000259" key="7">
    <source>
        <dbReference type="SMART" id="SM00853"/>
    </source>
</evidence>
<evidence type="ECO:0000256" key="1">
    <source>
        <dbReference type="ARBA" id="ARBA00006082"/>
    </source>
</evidence>
<keyword evidence="3 5" id="KW-0227">DNA damage</keyword>
<dbReference type="InterPro" id="IPR013507">
    <property type="entry name" value="DNA_mismatch_S5_2-like"/>
</dbReference>
<dbReference type="InterPro" id="IPR014762">
    <property type="entry name" value="DNA_mismatch_repair_CS"/>
</dbReference>
<feature type="domain" description="DNA mismatch repair protein S5" evidence="8">
    <location>
        <begin position="209"/>
        <end position="327"/>
    </location>
</feature>
<feature type="compositionally biased region" description="Basic and acidic residues" evidence="6">
    <location>
        <begin position="442"/>
        <end position="456"/>
    </location>
</feature>
<feature type="region of interest" description="Disordered" evidence="6">
    <location>
        <begin position="426"/>
        <end position="459"/>
    </location>
</feature>
<dbReference type="InterPro" id="IPR038973">
    <property type="entry name" value="MutL/Mlh/Pms-like"/>
</dbReference>
<comment type="function">
    <text evidence="5">This protein is involved in the repair of mismatches in DNA. It is required for dam-dependent methyl-directed DNA mismatch repair. May act as a 'molecular matchmaker', a protein that promotes the formation of a stable complex between two or more DNA-binding proteins in an ATP-dependent manner without itself being part of a final effector complex.</text>
</comment>
<keyword evidence="10" id="KW-1185">Reference proteome</keyword>
<dbReference type="Gene3D" id="3.30.1370.100">
    <property type="entry name" value="MutL, C-terminal domain, regulatory subdomain"/>
    <property type="match status" value="1"/>
</dbReference>
<dbReference type="CDD" id="cd16926">
    <property type="entry name" value="HATPase_MutL-MLH-PMS-like"/>
    <property type="match status" value="1"/>
</dbReference>
<comment type="similarity">
    <text evidence="1 5">Belongs to the DNA mismatch repair MutL/HexB family.</text>
</comment>
<evidence type="ECO:0000259" key="8">
    <source>
        <dbReference type="SMART" id="SM01340"/>
    </source>
</evidence>
<evidence type="ECO:0000313" key="10">
    <source>
        <dbReference type="Proteomes" id="UP000004095"/>
    </source>
</evidence>
<gene>
    <name evidence="5" type="primary">mutL</name>
    <name evidence="9" type="ORF">M23134_00424</name>
</gene>
<dbReference type="HAMAP" id="MF_00149">
    <property type="entry name" value="DNA_mis_repair"/>
    <property type="match status" value="1"/>
</dbReference>
<dbReference type="Pfam" id="PF08676">
    <property type="entry name" value="MutL_C"/>
    <property type="match status" value="1"/>
</dbReference>
<evidence type="ECO:0000256" key="3">
    <source>
        <dbReference type="ARBA" id="ARBA00022763"/>
    </source>
</evidence>
<dbReference type="SUPFAM" id="SSF55874">
    <property type="entry name" value="ATPase domain of HSP90 chaperone/DNA topoisomerase II/histidine kinase"/>
    <property type="match status" value="1"/>
</dbReference>
<dbReference type="NCBIfam" id="TIGR00585">
    <property type="entry name" value="mutl"/>
    <property type="match status" value="1"/>
</dbReference>
<dbReference type="Gene3D" id="3.30.1540.20">
    <property type="entry name" value="MutL, C-terminal domain, dimerisation subdomain"/>
    <property type="match status" value="1"/>
</dbReference>
<organism evidence="9 10">
    <name type="scientific">Microscilla marina ATCC 23134</name>
    <dbReference type="NCBI Taxonomy" id="313606"/>
    <lineage>
        <taxon>Bacteria</taxon>
        <taxon>Pseudomonadati</taxon>
        <taxon>Bacteroidota</taxon>
        <taxon>Cytophagia</taxon>
        <taxon>Cytophagales</taxon>
        <taxon>Microscillaceae</taxon>
        <taxon>Microscilla</taxon>
    </lineage>
</organism>
<comment type="caution">
    <text evidence="9">The sequence shown here is derived from an EMBL/GenBank/DDBJ whole genome shotgun (WGS) entry which is preliminary data.</text>
</comment>
<dbReference type="InterPro" id="IPR002099">
    <property type="entry name" value="MutL/Mlh/PMS"/>
</dbReference>
<keyword evidence="4 5" id="KW-0234">DNA repair</keyword>
<feature type="compositionally biased region" description="Low complexity" evidence="6">
    <location>
        <begin position="369"/>
        <end position="379"/>
    </location>
</feature>
<accession>A1ZJ04</accession>
<protein>
    <recommendedName>
        <fullName evidence="2 5">DNA mismatch repair protein MutL</fullName>
    </recommendedName>
</protein>
<dbReference type="Gene3D" id="3.30.230.10">
    <property type="match status" value="1"/>
</dbReference>
<dbReference type="Pfam" id="PF13589">
    <property type="entry name" value="HATPase_c_3"/>
    <property type="match status" value="1"/>
</dbReference>
<dbReference type="InterPro" id="IPR042121">
    <property type="entry name" value="MutL_C_regsub"/>
</dbReference>
<dbReference type="eggNOG" id="COG0323">
    <property type="taxonomic scope" value="Bacteria"/>
</dbReference>
<evidence type="ECO:0000313" key="9">
    <source>
        <dbReference type="EMBL" id="EAY29540.1"/>
    </source>
</evidence>
<dbReference type="FunFam" id="3.30.565.10:FF:000003">
    <property type="entry name" value="DNA mismatch repair endonuclease MutL"/>
    <property type="match status" value="1"/>
</dbReference>
<dbReference type="GO" id="GO:0005524">
    <property type="term" value="F:ATP binding"/>
    <property type="evidence" value="ECO:0007669"/>
    <property type="project" value="InterPro"/>
</dbReference>
<dbReference type="InterPro" id="IPR020568">
    <property type="entry name" value="Ribosomal_Su5_D2-typ_SF"/>
</dbReference>
<reference evidence="9 10" key="1">
    <citation type="submission" date="2007-01" db="EMBL/GenBank/DDBJ databases">
        <authorList>
            <person name="Haygood M."/>
            <person name="Podell S."/>
            <person name="Anderson C."/>
            <person name="Hopkinson B."/>
            <person name="Roe K."/>
            <person name="Barbeau K."/>
            <person name="Gaasterland T."/>
            <person name="Ferriera S."/>
            <person name="Johnson J."/>
            <person name="Kravitz S."/>
            <person name="Beeson K."/>
            <person name="Sutton G."/>
            <person name="Rogers Y.-H."/>
            <person name="Friedman R."/>
            <person name="Frazier M."/>
            <person name="Venter J.C."/>
        </authorList>
    </citation>
    <scope>NUCLEOTIDE SEQUENCE [LARGE SCALE GENOMIC DNA]</scope>
    <source>
        <strain evidence="9 10">ATCC 23134</strain>
    </source>
</reference>
<name>A1ZJ04_MICM2</name>
<evidence type="ECO:0000256" key="4">
    <source>
        <dbReference type="ARBA" id="ARBA00023204"/>
    </source>
</evidence>
<dbReference type="InterPro" id="IPR014790">
    <property type="entry name" value="MutL_C"/>
</dbReference>
<dbReference type="PANTHER" id="PTHR10073:SF12">
    <property type="entry name" value="DNA MISMATCH REPAIR PROTEIN MLH1"/>
    <property type="match status" value="1"/>
</dbReference>
<feature type="compositionally biased region" description="Polar residues" evidence="6">
    <location>
        <begin position="426"/>
        <end position="440"/>
    </location>
</feature>
<feature type="domain" description="MutL C-terminal dimerisation" evidence="7">
    <location>
        <begin position="459"/>
        <end position="601"/>
    </location>
</feature>
<proteinExistence type="inferred from homology"/>
<dbReference type="GO" id="GO:0030983">
    <property type="term" value="F:mismatched DNA binding"/>
    <property type="evidence" value="ECO:0007669"/>
    <property type="project" value="InterPro"/>
</dbReference>
<feature type="region of interest" description="Disordered" evidence="6">
    <location>
        <begin position="342"/>
        <end position="390"/>
    </location>
</feature>
<dbReference type="EMBL" id="AAWS01000010">
    <property type="protein sequence ID" value="EAY29540.1"/>
    <property type="molecule type" value="Genomic_DNA"/>
</dbReference>
<dbReference type="GO" id="GO:0016887">
    <property type="term" value="F:ATP hydrolysis activity"/>
    <property type="evidence" value="ECO:0007669"/>
    <property type="project" value="InterPro"/>
</dbReference>
<dbReference type="SUPFAM" id="SSF54211">
    <property type="entry name" value="Ribosomal protein S5 domain 2-like"/>
    <property type="match status" value="1"/>
</dbReference>
<dbReference type="Proteomes" id="UP000004095">
    <property type="component" value="Unassembled WGS sequence"/>
</dbReference>
<dbReference type="SMART" id="SM01340">
    <property type="entry name" value="DNA_mis_repair"/>
    <property type="match status" value="1"/>
</dbReference>
<dbReference type="SUPFAM" id="SSF118116">
    <property type="entry name" value="DNA mismatch repair protein MutL"/>
    <property type="match status" value="1"/>
</dbReference>
<dbReference type="InterPro" id="IPR014721">
    <property type="entry name" value="Ribsml_uS5_D2-typ_fold_subgr"/>
</dbReference>